<dbReference type="InterPro" id="IPR044832">
    <property type="entry name" value="NRP-like"/>
</dbReference>
<evidence type="ECO:0000313" key="6">
    <source>
        <dbReference type="Proteomes" id="UP000290289"/>
    </source>
</evidence>
<sequence>MGAGRKTQTFTLSSSQDMATYSASMRNLRRNSLGGVIFGATNFTIDECLSKQLFGLPAAHYMYVKNVTPGLPLFLFNYSDRKLHGIFEATGLGQMNINPYGWSTDGSGRTQYPAQVKFHTRMQCRPLLESEYKDIIADNYYTESHFWFELDHSQTSKLTSKFASVKVAPSNPVPQIPKSSSVNVAPSTSVPQGTLNWRKACFPAPPSHDTKEQPPSSPSHDTKEKRPAYTSHDTIEEPEWLELLTSETEHLSYSCPNWDAPILFGRYNALNSQYDVKEAEQVEQERVYGKLKELALQYDLNGEFQDMSFSGNVDDSAVSNEMTWEDTEESMAPLGLDEKRPGSSRSSFEQKSRESSRSFSENPIIAKLIEEVEELKASKKEQSVKIGLLEHKLKKAELEIQQLKNRLRSITAEGIDINESFLQTCFSRFKYLRMLVLLNSTFEAFPSSIVSLKHMRYLEVSGNERITKLPDAVCKLQSLEILSVGGCVNLEELPRDISKLISLRSLEITTKQTSFPDNGVGCMKSLRHLSITDSGNLTSLPRDMSYLGALHTLIIGNCEQLDLANGNYQLIPLRLRSLLIGEVPRMVALPEWLQGAANTLRVLCIWGCENLDALPEWLTSFTSLRILDLRVCPKLVSLPEGMHPLEVKIEDCPQLKRGM</sequence>
<feature type="region of interest" description="Disordered" evidence="3">
    <location>
        <begin position="319"/>
        <end position="359"/>
    </location>
</feature>
<dbReference type="Gene3D" id="3.80.10.10">
    <property type="entry name" value="Ribonuclease Inhibitor"/>
    <property type="match status" value="1"/>
</dbReference>
<dbReference type="InterPro" id="IPR055414">
    <property type="entry name" value="LRR_R13L4/SHOC2-like"/>
</dbReference>
<feature type="domain" description="DCD" evidence="4">
    <location>
        <begin position="31"/>
        <end position="164"/>
    </location>
</feature>
<dbReference type="InterPro" id="IPR032675">
    <property type="entry name" value="LRR_dom_sf"/>
</dbReference>
<evidence type="ECO:0000259" key="4">
    <source>
        <dbReference type="PROSITE" id="PS51222"/>
    </source>
</evidence>
<name>A0A498IFC5_MALDO</name>
<evidence type="ECO:0000256" key="3">
    <source>
        <dbReference type="SAM" id="MobiDB-lite"/>
    </source>
</evidence>
<keyword evidence="2" id="KW-0175">Coiled coil</keyword>
<dbReference type="STRING" id="3750.A0A498IFC5"/>
<dbReference type="AlphaFoldDB" id="A0A498IFC5"/>
<dbReference type="Pfam" id="PF23598">
    <property type="entry name" value="LRR_14"/>
    <property type="match status" value="1"/>
</dbReference>
<reference evidence="5 6" key="1">
    <citation type="submission" date="2018-10" db="EMBL/GenBank/DDBJ databases">
        <title>A high-quality apple genome assembly.</title>
        <authorList>
            <person name="Hu J."/>
        </authorList>
    </citation>
    <scope>NUCLEOTIDE SEQUENCE [LARGE SCALE GENOMIC DNA]</scope>
    <source>
        <strain evidence="6">cv. HFTH1</strain>
        <tissue evidence="5">Young leaf</tissue>
    </source>
</reference>
<dbReference type="PANTHER" id="PTHR46034">
    <property type="match status" value="1"/>
</dbReference>
<dbReference type="EMBL" id="RDQH01000338">
    <property type="protein sequence ID" value="RXH81930.1"/>
    <property type="molecule type" value="Genomic_DNA"/>
</dbReference>
<accession>A0A498IFC5</accession>
<dbReference type="Proteomes" id="UP000290289">
    <property type="component" value="Chromosome 12"/>
</dbReference>
<proteinExistence type="predicted"/>
<evidence type="ECO:0000313" key="5">
    <source>
        <dbReference type="EMBL" id="RXH81930.1"/>
    </source>
</evidence>
<dbReference type="GO" id="GO:0034976">
    <property type="term" value="P:response to endoplasmic reticulum stress"/>
    <property type="evidence" value="ECO:0007669"/>
    <property type="project" value="InterPro"/>
</dbReference>
<keyword evidence="6" id="KW-1185">Reference proteome</keyword>
<feature type="coiled-coil region" evidence="2">
    <location>
        <begin position="365"/>
        <end position="413"/>
    </location>
</feature>
<dbReference type="SMART" id="SM00767">
    <property type="entry name" value="DCD"/>
    <property type="match status" value="1"/>
</dbReference>
<dbReference type="Pfam" id="PF10539">
    <property type="entry name" value="Dev_Cell_Death"/>
    <property type="match status" value="1"/>
</dbReference>
<gene>
    <name evidence="5" type="ORF">DVH24_036271</name>
</gene>
<dbReference type="InterPro" id="IPR013989">
    <property type="entry name" value="Dev_and_cell_death_domain"/>
</dbReference>
<evidence type="ECO:0000256" key="2">
    <source>
        <dbReference type="SAM" id="Coils"/>
    </source>
</evidence>
<dbReference type="SUPFAM" id="SSF52047">
    <property type="entry name" value="RNI-like"/>
    <property type="match status" value="1"/>
</dbReference>
<keyword evidence="1" id="KW-0677">Repeat</keyword>
<feature type="region of interest" description="Disordered" evidence="3">
    <location>
        <begin position="169"/>
        <end position="234"/>
    </location>
</feature>
<protein>
    <recommendedName>
        <fullName evidence="4">DCD domain-containing protein</fullName>
    </recommendedName>
</protein>
<feature type="compositionally biased region" description="Polar residues" evidence="3">
    <location>
        <begin position="177"/>
        <end position="195"/>
    </location>
</feature>
<evidence type="ECO:0000256" key="1">
    <source>
        <dbReference type="ARBA" id="ARBA00022737"/>
    </source>
</evidence>
<dbReference type="PROSITE" id="PS51222">
    <property type="entry name" value="DCD"/>
    <property type="match status" value="1"/>
</dbReference>
<organism evidence="5 6">
    <name type="scientific">Malus domestica</name>
    <name type="common">Apple</name>
    <name type="synonym">Pyrus malus</name>
    <dbReference type="NCBI Taxonomy" id="3750"/>
    <lineage>
        <taxon>Eukaryota</taxon>
        <taxon>Viridiplantae</taxon>
        <taxon>Streptophyta</taxon>
        <taxon>Embryophyta</taxon>
        <taxon>Tracheophyta</taxon>
        <taxon>Spermatophyta</taxon>
        <taxon>Magnoliopsida</taxon>
        <taxon>eudicotyledons</taxon>
        <taxon>Gunneridae</taxon>
        <taxon>Pentapetalae</taxon>
        <taxon>rosids</taxon>
        <taxon>fabids</taxon>
        <taxon>Rosales</taxon>
        <taxon>Rosaceae</taxon>
        <taxon>Amygdaloideae</taxon>
        <taxon>Maleae</taxon>
        <taxon>Malus</taxon>
    </lineage>
</organism>
<comment type="caution">
    <text evidence="5">The sequence shown here is derived from an EMBL/GenBank/DDBJ whole genome shotgun (WGS) entry which is preliminary data.</text>
</comment>
<dbReference type="PANTHER" id="PTHR46034:SF7">
    <property type="entry name" value="INFLUENZA VIRUS NS1A-BINDING PROTEIN"/>
    <property type="match status" value="1"/>
</dbReference>